<dbReference type="PANTHER" id="PTHR38436:SF1">
    <property type="entry name" value="ESTER CYCLASE"/>
    <property type="match status" value="1"/>
</dbReference>
<dbReference type="Proteomes" id="UP000276603">
    <property type="component" value="Unassembled WGS sequence"/>
</dbReference>
<dbReference type="Pfam" id="PF07366">
    <property type="entry name" value="SnoaL"/>
    <property type="match status" value="1"/>
</dbReference>
<dbReference type="RefSeq" id="WP_120711835.1">
    <property type="nucleotide sequence ID" value="NZ_RBCJ01000002.1"/>
</dbReference>
<evidence type="ECO:0000313" key="3">
    <source>
        <dbReference type="Proteomes" id="UP000276603"/>
    </source>
</evidence>
<dbReference type="InterPro" id="IPR009959">
    <property type="entry name" value="Cyclase_SnoaL-like"/>
</dbReference>
<accession>A0A3B0C6Z6</accession>
<sequence>MKIVILLLAIFFFCLCSCHKPGKRDTQFMEMSSRDSIIRANLGVLVDSCWNNQDTTLLTGISAENFVRRLNGIQIAVSKREMQAHMNVFFTAFPDLKLTLDTLTIDDNKAFLEWTSKGTNTGVYGEVAPTGKKIKMNGFSHLYFTDSGELSREDVYYNELDFLQQLGYTLKPPILD</sequence>
<evidence type="ECO:0008006" key="4">
    <source>
        <dbReference type="Google" id="ProtNLM"/>
    </source>
</evidence>
<dbReference type="EMBL" id="RBCJ01000002">
    <property type="protein sequence ID" value="RKN81682.1"/>
    <property type="molecule type" value="Genomic_DNA"/>
</dbReference>
<proteinExistence type="predicted"/>
<evidence type="ECO:0000256" key="1">
    <source>
        <dbReference type="SAM" id="SignalP"/>
    </source>
</evidence>
<dbReference type="InterPro" id="IPR032710">
    <property type="entry name" value="NTF2-like_dom_sf"/>
</dbReference>
<dbReference type="OrthoDB" id="1442472at2"/>
<dbReference type="AlphaFoldDB" id="A0A3B0C6Z6"/>
<evidence type="ECO:0000313" key="2">
    <source>
        <dbReference type="EMBL" id="RKN81682.1"/>
    </source>
</evidence>
<name>A0A3B0C6Z6_9FLAO</name>
<dbReference type="SUPFAM" id="SSF54427">
    <property type="entry name" value="NTF2-like"/>
    <property type="match status" value="1"/>
</dbReference>
<organism evidence="2 3">
    <name type="scientific">Ulvibacterium marinum</name>
    <dbReference type="NCBI Taxonomy" id="2419782"/>
    <lineage>
        <taxon>Bacteria</taxon>
        <taxon>Pseudomonadati</taxon>
        <taxon>Bacteroidota</taxon>
        <taxon>Flavobacteriia</taxon>
        <taxon>Flavobacteriales</taxon>
        <taxon>Flavobacteriaceae</taxon>
        <taxon>Ulvibacterium</taxon>
    </lineage>
</organism>
<feature type="chain" id="PRO_5017427360" description="Ester cyclase" evidence="1">
    <location>
        <begin position="20"/>
        <end position="176"/>
    </location>
</feature>
<keyword evidence="1" id="KW-0732">Signal</keyword>
<dbReference type="Gene3D" id="3.10.450.50">
    <property type="match status" value="1"/>
</dbReference>
<feature type="signal peptide" evidence="1">
    <location>
        <begin position="1"/>
        <end position="19"/>
    </location>
</feature>
<gene>
    <name evidence="2" type="ORF">D7Z94_12325</name>
</gene>
<reference evidence="2 3" key="1">
    <citation type="submission" date="2018-10" db="EMBL/GenBank/DDBJ databases">
        <title>Ulvibacterium marinum gen. nov., sp. nov., a novel marine bacterium of the family Flavobacteriaceae, isolated from a culture of the green alga Ulva prolifera.</title>
        <authorList>
            <person name="Zhang Z."/>
        </authorList>
    </citation>
    <scope>NUCLEOTIDE SEQUENCE [LARGE SCALE GENOMIC DNA]</scope>
    <source>
        <strain evidence="2 3">CCMM003</strain>
    </source>
</reference>
<keyword evidence="3" id="KW-1185">Reference proteome</keyword>
<protein>
    <recommendedName>
        <fullName evidence="4">Ester cyclase</fullName>
    </recommendedName>
</protein>
<comment type="caution">
    <text evidence="2">The sequence shown here is derived from an EMBL/GenBank/DDBJ whole genome shotgun (WGS) entry which is preliminary data.</text>
</comment>
<dbReference type="PANTHER" id="PTHR38436">
    <property type="entry name" value="POLYKETIDE CYCLASE SNOAL-LIKE DOMAIN"/>
    <property type="match status" value="1"/>
</dbReference>
<dbReference type="GO" id="GO:0030638">
    <property type="term" value="P:polyketide metabolic process"/>
    <property type="evidence" value="ECO:0007669"/>
    <property type="project" value="InterPro"/>
</dbReference>